<keyword evidence="7 11" id="KW-0418">Kinase</keyword>
<evidence type="ECO:0000256" key="3">
    <source>
        <dbReference type="ARBA" id="ARBA00017144"/>
    </source>
</evidence>
<feature type="binding site" evidence="11">
    <location>
        <begin position="33"/>
        <end position="40"/>
    </location>
    <ligand>
        <name>ATP</name>
        <dbReference type="ChEBI" id="CHEBI:30616"/>
    </ligand>
</feature>
<dbReference type="InterPro" id="IPR018094">
    <property type="entry name" value="Thymidylate_kinase"/>
</dbReference>
<keyword evidence="5 11" id="KW-0545">Nucleotide biosynthesis</keyword>
<dbReference type="CDD" id="cd01672">
    <property type="entry name" value="TMPK"/>
    <property type="match status" value="1"/>
</dbReference>
<evidence type="ECO:0000256" key="7">
    <source>
        <dbReference type="ARBA" id="ARBA00022777"/>
    </source>
</evidence>
<name>A0ABQ2LA67_9PROT</name>
<dbReference type="PANTHER" id="PTHR10344:SF4">
    <property type="entry name" value="UMP-CMP KINASE 2, MITOCHONDRIAL"/>
    <property type="match status" value="1"/>
</dbReference>
<keyword evidence="8 11" id="KW-0067">ATP-binding</keyword>
<evidence type="ECO:0000256" key="11">
    <source>
        <dbReference type="HAMAP-Rule" id="MF_00165"/>
    </source>
</evidence>
<sequence length="232" mass="25545">MGLRGNNGRLYDYGPLDDVHMTHAHGLFISLEGGEGVGKSTQSRILADRLRALGHEVILTREPGGAPGAEDIRRLLVTGEPGRWHPMSETLLHVAARVEHVAKSVRPALDRGAVVVTDRYVDSTRVYQGILQGIGGPVVDELHRIALGDLMPDLTLVLDLPSTQGLARANRRLGDEDRYERMGDAFHARLRDAFVALARTHHERCRLIDASGTEEQVAQAIWPHIQTLVSTR</sequence>
<accession>A0ABQ2LA67</accession>
<evidence type="ECO:0000256" key="10">
    <source>
        <dbReference type="ARBA" id="ARBA00048743"/>
    </source>
</evidence>
<dbReference type="SUPFAM" id="SSF52540">
    <property type="entry name" value="P-loop containing nucleoside triphosphate hydrolases"/>
    <property type="match status" value="1"/>
</dbReference>
<comment type="caution">
    <text evidence="13">The sequence shown here is derived from an EMBL/GenBank/DDBJ whole genome shotgun (WGS) entry which is preliminary data.</text>
</comment>
<dbReference type="PROSITE" id="PS01331">
    <property type="entry name" value="THYMIDYLATE_KINASE"/>
    <property type="match status" value="1"/>
</dbReference>
<evidence type="ECO:0000256" key="9">
    <source>
        <dbReference type="ARBA" id="ARBA00029962"/>
    </source>
</evidence>
<keyword evidence="4 11" id="KW-0808">Transferase</keyword>
<evidence type="ECO:0000256" key="2">
    <source>
        <dbReference type="ARBA" id="ARBA00012980"/>
    </source>
</evidence>
<reference evidence="14" key="1">
    <citation type="journal article" date="2019" name="Int. J. Syst. Evol. Microbiol.">
        <title>The Global Catalogue of Microorganisms (GCM) 10K type strain sequencing project: providing services to taxonomists for standard genome sequencing and annotation.</title>
        <authorList>
            <consortium name="The Broad Institute Genomics Platform"/>
            <consortium name="The Broad Institute Genome Sequencing Center for Infectious Disease"/>
            <person name="Wu L."/>
            <person name="Ma J."/>
        </authorList>
    </citation>
    <scope>NUCLEOTIDE SEQUENCE [LARGE SCALE GENOMIC DNA]</scope>
    <source>
        <strain evidence="14">JCM 17843</strain>
    </source>
</reference>
<dbReference type="Pfam" id="PF02223">
    <property type="entry name" value="Thymidylate_kin"/>
    <property type="match status" value="1"/>
</dbReference>
<keyword evidence="6 11" id="KW-0547">Nucleotide-binding</keyword>
<dbReference type="InterPro" id="IPR039430">
    <property type="entry name" value="Thymidylate_kin-like_dom"/>
</dbReference>
<proteinExistence type="inferred from homology"/>
<dbReference type="GO" id="GO:0016301">
    <property type="term" value="F:kinase activity"/>
    <property type="evidence" value="ECO:0007669"/>
    <property type="project" value="UniProtKB-KW"/>
</dbReference>
<organism evidence="13 14">
    <name type="scientific">Iodidimonas muriae</name>
    <dbReference type="NCBI Taxonomy" id="261467"/>
    <lineage>
        <taxon>Bacteria</taxon>
        <taxon>Pseudomonadati</taxon>
        <taxon>Pseudomonadota</taxon>
        <taxon>Alphaproteobacteria</taxon>
        <taxon>Iodidimonadales</taxon>
        <taxon>Iodidimonadaceae</taxon>
        <taxon>Iodidimonas</taxon>
    </lineage>
</organism>
<dbReference type="HAMAP" id="MF_00165">
    <property type="entry name" value="Thymidylate_kinase"/>
    <property type="match status" value="1"/>
</dbReference>
<dbReference type="PANTHER" id="PTHR10344">
    <property type="entry name" value="THYMIDYLATE KINASE"/>
    <property type="match status" value="1"/>
</dbReference>
<evidence type="ECO:0000313" key="14">
    <source>
        <dbReference type="Proteomes" id="UP000602381"/>
    </source>
</evidence>
<evidence type="ECO:0000256" key="5">
    <source>
        <dbReference type="ARBA" id="ARBA00022727"/>
    </source>
</evidence>
<comment type="function">
    <text evidence="11">Phosphorylation of dTMP to form dTDP in both de novo and salvage pathways of dTTP synthesis.</text>
</comment>
<dbReference type="Proteomes" id="UP000602381">
    <property type="component" value="Unassembled WGS sequence"/>
</dbReference>
<dbReference type="InterPro" id="IPR027417">
    <property type="entry name" value="P-loop_NTPase"/>
</dbReference>
<gene>
    <name evidence="11 13" type="primary">tmk</name>
    <name evidence="13" type="ORF">GCM10007972_04670</name>
</gene>
<dbReference type="NCBIfam" id="TIGR00041">
    <property type="entry name" value="DTMP_kinase"/>
    <property type="match status" value="1"/>
</dbReference>
<comment type="similarity">
    <text evidence="1 11">Belongs to the thymidylate kinase family.</text>
</comment>
<evidence type="ECO:0000259" key="12">
    <source>
        <dbReference type="Pfam" id="PF02223"/>
    </source>
</evidence>
<feature type="domain" description="Thymidylate kinase-like" evidence="12">
    <location>
        <begin position="31"/>
        <end position="221"/>
    </location>
</feature>
<protein>
    <recommendedName>
        <fullName evidence="3 11">Thymidylate kinase</fullName>
        <ecNumber evidence="2 11">2.7.4.9</ecNumber>
    </recommendedName>
    <alternativeName>
        <fullName evidence="9 11">dTMP kinase</fullName>
    </alternativeName>
</protein>
<dbReference type="EMBL" id="BMOV01000001">
    <property type="protein sequence ID" value="GGO06371.1"/>
    <property type="molecule type" value="Genomic_DNA"/>
</dbReference>
<comment type="catalytic activity">
    <reaction evidence="10 11">
        <text>dTMP + ATP = dTDP + ADP</text>
        <dbReference type="Rhea" id="RHEA:13517"/>
        <dbReference type="ChEBI" id="CHEBI:30616"/>
        <dbReference type="ChEBI" id="CHEBI:58369"/>
        <dbReference type="ChEBI" id="CHEBI:63528"/>
        <dbReference type="ChEBI" id="CHEBI:456216"/>
        <dbReference type="EC" id="2.7.4.9"/>
    </reaction>
</comment>
<dbReference type="EC" id="2.7.4.9" evidence="2 11"/>
<evidence type="ECO:0000313" key="13">
    <source>
        <dbReference type="EMBL" id="GGO06371.1"/>
    </source>
</evidence>
<dbReference type="InterPro" id="IPR018095">
    <property type="entry name" value="Thymidylate_kin_CS"/>
</dbReference>
<evidence type="ECO:0000256" key="8">
    <source>
        <dbReference type="ARBA" id="ARBA00022840"/>
    </source>
</evidence>
<evidence type="ECO:0000256" key="6">
    <source>
        <dbReference type="ARBA" id="ARBA00022741"/>
    </source>
</evidence>
<evidence type="ECO:0000256" key="4">
    <source>
        <dbReference type="ARBA" id="ARBA00022679"/>
    </source>
</evidence>
<keyword evidence="14" id="KW-1185">Reference proteome</keyword>
<evidence type="ECO:0000256" key="1">
    <source>
        <dbReference type="ARBA" id="ARBA00009776"/>
    </source>
</evidence>
<dbReference type="Gene3D" id="3.40.50.300">
    <property type="entry name" value="P-loop containing nucleotide triphosphate hydrolases"/>
    <property type="match status" value="1"/>
</dbReference>